<comment type="catalytic activity">
    <reaction evidence="5">
        <text>hydrogencarbonate + H(+) = CO2 + H2O</text>
        <dbReference type="Rhea" id="RHEA:10748"/>
        <dbReference type="ChEBI" id="CHEBI:15377"/>
        <dbReference type="ChEBI" id="CHEBI:15378"/>
        <dbReference type="ChEBI" id="CHEBI:16526"/>
        <dbReference type="ChEBI" id="CHEBI:17544"/>
        <dbReference type="EC" id="4.2.1.1"/>
    </reaction>
</comment>
<evidence type="ECO:0000256" key="3">
    <source>
        <dbReference type="ARBA" id="ARBA00022833"/>
    </source>
</evidence>
<accession>A0A8E2EL43</accession>
<comment type="similarity">
    <text evidence="1 5">Belongs to the beta-class carbonic anhydrase family.</text>
</comment>
<organism evidence="6 7">
    <name type="scientific">Lepidopterella palustris CBS 459.81</name>
    <dbReference type="NCBI Taxonomy" id="1314670"/>
    <lineage>
        <taxon>Eukaryota</taxon>
        <taxon>Fungi</taxon>
        <taxon>Dikarya</taxon>
        <taxon>Ascomycota</taxon>
        <taxon>Pezizomycotina</taxon>
        <taxon>Dothideomycetes</taxon>
        <taxon>Pleosporomycetidae</taxon>
        <taxon>Mytilinidiales</taxon>
        <taxon>Argynnaceae</taxon>
        <taxon>Lepidopterella</taxon>
    </lineage>
</organism>
<keyword evidence="2 4" id="KW-0479">Metal-binding</keyword>
<dbReference type="EMBL" id="KV744818">
    <property type="protein sequence ID" value="OCK85498.1"/>
    <property type="molecule type" value="Genomic_DNA"/>
</dbReference>
<name>A0A8E2EL43_9PEZI</name>
<comment type="cofactor">
    <cofactor evidence="4">
        <name>Zn(2+)</name>
        <dbReference type="ChEBI" id="CHEBI:29105"/>
    </cofactor>
    <text evidence="4">Binds 1 zinc ion per subunit.</text>
</comment>
<keyword evidence="7" id="KW-1185">Reference proteome</keyword>
<dbReference type="InterPro" id="IPR001765">
    <property type="entry name" value="Carbonic_anhydrase"/>
</dbReference>
<comment type="function">
    <text evidence="5">Reversible hydration of carbon dioxide.</text>
</comment>
<protein>
    <recommendedName>
        <fullName evidence="5">Carbonic anhydrase</fullName>
        <ecNumber evidence="5">4.2.1.1</ecNumber>
    </recommendedName>
    <alternativeName>
        <fullName evidence="5">Carbonate dehydratase</fullName>
    </alternativeName>
</protein>
<dbReference type="PANTHER" id="PTHR43175">
    <property type="entry name" value="CARBONIC ANHYDRASE"/>
    <property type="match status" value="1"/>
</dbReference>
<feature type="binding site" evidence="4">
    <location>
        <position position="38"/>
    </location>
    <ligand>
        <name>Zn(2+)</name>
        <dbReference type="ChEBI" id="CHEBI:29105"/>
    </ligand>
</feature>
<dbReference type="Pfam" id="PF00484">
    <property type="entry name" value="Pro_CA"/>
    <property type="match status" value="1"/>
</dbReference>
<evidence type="ECO:0000313" key="7">
    <source>
        <dbReference type="Proteomes" id="UP000250266"/>
    </source>
</evidence>
<evidence type="ECO:0000256" key="2">
    <source>
        <dbReference type="ARBA" id="ARBA00022723"/>
    </source>
</evidence>
<keyword evidence="3 4" id="KW-0862">Zinc</keyword>
<evidence type="ECO:0000256" key="5">
    <source>
        <dbReference type="RuleBase" id="RU003956"/>
    </source>
</evidence>
<dbReference type="GO" id="GO:0008270">
    <property type="term" value="F:zinc ion binding"/>
    <property type="evidence" value="ECO:0007669"/>
    <property type="project" value="UniProtKB-UniRule"/>
</dbReference>
<dbReference type="OrthoDB" id="10248475at2759"/>
<dbReference type="GO" id="GO:0004089">
    <property type="term" value="F:carbonate dehydratase activity"/>
    <property type="evidence" value="ECO:0007669"/>
    <property type="project" value="UniProtKB-UniRule"/>
</dbReference>
<evidence type="ECO:0000256" key="4">
    <source>
        <dbReference type="PIRSR" id="PIRSR601765-1"/>
    </source>
</evidence>
<dbReference type="Gene3D" id="3.40.1050.10">
    <property type="entry name" value="Carbonic anhydrase"/>
    <property type="match status" value="1"/>
</dbReference>
<dbReference type="EC" id="4.2.1.1" evidence="5"/>
<dbReference type="PANTHER" id="PTHR43175:SF3">
    <property type="entry name" value="CARBON DISULFIDE HYDROLASE"/>
    <property type="match status" value="1"/>
</dbReference>
<dbReference type="SUPFAM" id="SSF53056">
    <property type="entry name" value="beta-carbonic anhydrase, cab"/>
    <property type="match status" value="1"/>
</dbReference>
<feature type="binding site" evidence="4">
    <location>
        <position position="40"/>
    </location>
    <ligand>
        <name>Zn(2+)</name>
        <dbReference type="ChEBI" id="CHEBI:29105"/>
    </ligand>
</feature>
<dbReference type="InterPro" id="IPR036874">
    <property type="entry name" value="Carbonic_anhydrase_sf"/>
</dbReference>
<feature type="binding site" evidence="4">
    <location>
        <position position="93"/>
    </location>
    <ligand>
        <name>Zn(2+)</name>
        <dbReference type="ChEBI" id="CHEBI:29105"/>
    </ligand>
</feature>
<dbReference type="CDD" id="cd03379">
    <property type="entry name" value="beta_CA_cladeD"/>
    <property type="match status" value="1"/>
</dbReference>
<dbReference type="SMART" id="SM00947">
    <property type="entry name" value="Pro_CA"/>
    <property type="match status" value="1"/>
</dbReference>
<feature type="binding site" evidence="4">
    <location>
        <position position="90"/>
    </location>
    <ligand>
        <name>Zn(2+)</name>
        <dbReference type="ChEBI" id="CHEBI:29105"/>
    </ligand>
</feature>
<evidence type="ECO:0000313" key="6">
    <source>
        <dbReference type="EMBL" id="OCK85498.1"/>
    </source>
</evidence>
<dbReference type="AlphaFoldDB" id="A0A8E2EL43"/>
<reference evidence="6 7" key="1">
    <citation type="journal article" date="2016" name="Nat. Commun.">
        <title>Ectomycorrhizal ecology is imprinted in the genome of the dominant symbiotic fungus Cenococcum geophilum.</title>
        <authorList>
            <consortium name="DOE Joint Genome Institute"/>
            <person name="Peter M."/>
            <person name="Kohler A."/>
            <person name="Ohm R.A."/>
            <person name="Kuo A."/>
            <person name="Krutzmann J."/>
            <person name="Morin E."/>
            <person name="Arend M."/>
            <person name="Barry K.W."/>
            <person name="Binder M."/>
            <person name="Choi C."/>
            <person name="Clum A."/>
            <person name="Copeland A."/>
            <person name="Grisel N."/>
            <person name="Haridas S."/>
            <person name="Kipfer T."/>
            <person name="LaButti K."/>
            <person name="Lindquist E."/>
            <person name="Lipzen A."/>
            <person name="Maire R."/>
            <person name="Meier B."/>
            <person name="Mihaltcheva S."/>
            <person name="Molinier V."/>
            <person name="Murat C."/>
            <person name="Poggeler S."/>
            <person name="Quandt C.A."/>
            <person name="Sperisen C."/>
            <person name="Tritt A."/>
            <person name="Tisserant E."/>
            <person name="Crous P.W."/>
            <person name="Henrissat B."/>
            <person name="Nehls U."/>
            <person name="Egli S."/>
            <person name="Spatafora J.W."/>
            <person name="Grigoriev I.V."/>
            <person name="Martin F.M."/>
        </authorList>
    </citation>
    <scope>NUCLEOTIDE SEQUENCE [LARGE SCALE GENOMIC DNA]</scope>
    <source>
        <strain evidence="6 7">CBS 459.81</strain>
    </source>
</reference>
<proteinExistence type="inferred from homology"/>
<gene>
    <name evidence="6" type="ORF">K432DRAFT_286710</name>
</gene>
<sequence>MPTAIEENLVKGNAVYAETFKAGELPLLPSGKYAVVTCMDSRIFPSTAFAVKLGSAHIIRNAGGSVREAFRSLVISQQMLKTEEVLIIKHTGCGMLTFDNAGARAAVAKNSGEEAAKEVADLDFLPFKDLEQAVRDDVEWLKAKKIESGVRVSGWIYEVETGKVRKVA</sequence>
<evidence type="ECO:0000256" key="1">
    <source>
        <dbReference type="ARBA" id="ARBA00006217"/>
    </source>
</evidence>
<dbReference type="Proteomes" id="UP000250266">
    <property type="component" value="Unassembled WGS sequence"/>
</dbReference>
<keyword evidence="5" id="KW-0456">Lyase</keyword>